<dbReference type="Pfam" id="PF14273">
    <property type="entry name" value="DUF4360"/>
    <property type="match status" value="1"/>
</dbReference>
<dbReference type="PANTHER" id="PTHR38847">
    <property type="match status" value="1"/>
</dbReference>
<reference evidence="2" key="1">
    <citation type="submission" date="2022-07" db="EMBL/GenBank/DDBJ databases">
        <title>Fungi with potential for degradation of polypropylene.</title>
        <authorList>
            <person name="Gostincar C."/>
        </authorList>
    </citation>
    <scope>NUCLEOTIDE SEQUENCE</scope>
    <source>
        <strain evidence="2">EXF-13308</strain>
    </source>
</reference>
<accession>A0AA38RNE4</accession>
<evidence type="ECO:0000313" key="3">
    <source>
        <dbReference type="Proteomes" id="UP001174694"/>
    </source>
</evidence>
<keyword evidence="1" id="KW-0732">Signal</keyword>
<evidence type="ECO:0000313" key="2">
    <source>
        <dbReference type="EMBL" id="KAJ9155238.1"/>
    </source>
</evidence>
<gene>
    <name evidence="2" type="ORF">NKR23_g1798</name>
</gene>
<dbReference type="InterPro" id="IPR025649">
    <property type="entry name" value="DUF4360"/>
</dbReference>
<organism evidence="2 3">
    <name type="scientific">Pleurostoma richardsiae</name>
    <dbReference type="NCBI Taxonomy" id="41990"/>
    <lineage>
        <taxon>Eukaryota</taxon>
        <taxon>Fungi</taxon>
        <taxon>Dikarya</taxon>
        <taxon>Ascomycota</taxon>
        <taxon>Pezizomycotina</taxon>
        <taxon>Sordariomycetes</taxon>
        <taxon>Sordariomycetidae</taxon>
        <taxon>Calosphaeriales</taxon>
        <taxon>Pleurostomataceae</taxon>
        <taxon>Pleurostoma</taxon>
    </lineage>
</organism>
<feature type="signal peptide" evidence="1">
    <location>
        <begin position="1"/>
        <end position="26"/>
    </location>
</feature>
<dbReference type="AlphaFoldDB" id="A0AA38RNE4"/>
<feature type="chain" id="PRO_5041370046" description="Secreted protein" evidence="1">
    <location>
        <begin position="27"/>
        <end position="228"/>
    </location>
</feature>
<name>A0AA38RNE4_9PEZI</name>
<protein>
    <recommendedName>
        <fullName evidence="4">Secreted protein</fullName>
    </recommendedName>
</protein>
<proteinExistence type="predicted"/>
<dbReference type="PANTHER" id="PTHR38847:SF1">
    <property type="entry name" value="PSEUDOURIDINE SYNTHASE RSUA_RLUA-LIKE DOMAIN-CONTAINING PROTEIN"/>
    <property type="match status" value="1"/>
</dbReference>
<sequence length="228" mass="24228">MDHVSNMKTVLLSILTLASPFRRVTGSGAVDEPPYLPSISSISFSGNGCPQDGSSGRVVNATGSWSELDLTFHNFTATIPGQGSSSRTSNCEAHISASDAAPGWQVSPGRVSVRGLAVLDPGTSLTLFVTAYWSQNASETITKEKKYKNAGADRITALVTDFEELTLWSPCSDSAGYQGILNVNFRAALTSGTGYNTTLPSAYFGPVKVNGTETDPVVEMIKFDWRAC</sequence>
<dbReference type="EMBL" id="JANBVO010000003">
    <property type="protein sequence ID" value="KAJ9155238.1"/>
    <property type="molecule type" value="Genomic_DNA"/>
</dbReference>
<keyword evidence="3" id="KW-1185">Reference proteome</keyword>
<evidence type="ECO:0000256" key="1">
    <source>
        <dbReference type="SAM" id="SignalP"/>
    </source>
</evidence>
<dbReference type="Proteomes" id="UP001174694">
    <property type="component" value="Unassembled WGS sequence"/>
</dbReference>
<evidence type="ECO:0008006" key="4">
    <source>
        <dbReference type="Google" id="ProtNLM"/>
    </source>
</evidence>
<comment type="caution">
    <text evidence="2">The sequence shown here is derived from an EMBL/GenBank/DDBJ whole genome shotgun (WGS) entry which is preliminary data.</text>
</comment>